<protein>
    <submittedName>
        <fullName evidence="1">Uncharacterized protein</fullName>
    </submittedName>
</protein>
<sequence>MTCEAVVRVMVHLMAVAVGGGHVDAAVGENDPDGARRPGVIPQCLLHDLGILLRRRFAVGVLAQAEDGDIIMRACHEVVDDHVGHAAQARTDLSVQIAQAYF</sequence>
<evidence type="ECO:0000313" key="1">
    <source>
        <dbReference type="EMBL" id="MPM63224.1"/>
    </source>
</evidence>
<gene>
    <name evidence="1" type="ORF">SDC9_110104</name>
</gene>
<reference evidence="1" key="1">
    <citation type="submission" date="2019-08" db="EMBL/GenBank/DDBJ databases">
        <authorList>
            <person name="Kucharzyk K."/>
            <person name="Murdoch R.W."/>
            <person name="Higgins S."/>
            <person name="Loffler F."/>
        </authorList>
    </citation>
    <scope>NUCLEOTIDE SEQUENCE</scope>
</reference>
<comment type="caution">
    <text evidence="1">The sequence shown here is derived from an EMBL/GenBank/DDBJ whole genome shotgun (WGS) entry which is preliminary data.</text>
</comment>
<name>A0A645BN50_9ZZZZ</name>
<organism evidence="1">
    <name type="scientific">bioreactor metagenome</name>
    <dbReference type="NCBI Taxonomy" id="1076179"/>
    <lineage>
        <taxon>unclassified sequences</taxon>
        <taxon>metagenomes</taxon>
        <taxon>ecological metagenomes</taxon>
    </lineage>
</organism>
<proteinExistence type="predicted"/>
<accession>A0A645BN50</accession>
<dbReference type="AlphaFoldDB" id="A0A645BN50"/>
<dbReference type="EMBL" id="VSSQ01019286">
    <property type="protein sequence ID" value="MPM63224.1"/>
    <property type="molecule type" value="Genomic_DNA"/>
</dbReference>